<dbReference type="RefSeq" id="WP_263336982.1">
    <property type="nucleotide sequence ID" value="NZ_JAOVQO010000012.1"/>
</dbReference>
<gene>
    <name evidence="1" type="ORF">OEZ60_13260</name>
</gene>
<name>A0ABT2X4W0_9RHOB</name>
<accession>A0ABT2X4W0</accession>
<organism evidence="1 2">
    <name type="scientific">Albidovulum salinarum</name>
    <dbReference type="NCBI Taxonomy" id="2984153"/>
    <lineage>
        <taxon>Bacteria</taxon>
        <taxon>Pseudomonadati</taxon>
        <taxon>Pseudomonadota</taxon>
        <taxon>Alphaproteobacteria</taxon>
        <taxon>Rhodobacterales</taxon>
        <taxon>Paracoccaceae</taxon>
        <taxon>Albidovulum</taxon>
    </lineage>
</organism>
<sequence length="78" mass="8739">MPRFSGAAEVFATPIQAHQTCESDHIPMISFATDLGKTEGRFVVLVRGHFSPARKRSEGFGFLVDNPMENRGEIMWID</sequence>
<dbReference type="EMBL" id="JAOVQO010000012">
    <property type="protein sequence ID" value="MCU9848972.1"/>
    <property type="molecule type" value="Genomic_DNA"/>
</dbReference>
<reference evidence="1 2" key="1">
    <citation type="submission" date="2022-10" db="EMBL/GenBank/DDBJ databases">
        <title>Defluviimonas sp. nov., isolated from ocean surface sediments.</title>
        <authorList>
            <person name="He W."/>
            <person name="Wang L."/>
            <person name="Zhang D.-F."/>
        </authorList>
    </citation>
    <scope>NUCLEOTIDE SEQUENCE [LARGE SCALE GENOMIC DNA]</scope>
    <source>
        <strain evidence="1 2">WL0024</strain>
    </source>
</reference>
<proteinExistence type="predicted"/>
<protein>
    <submittedName>
        <fullName evidence="1">Uncharacterized protein</fullName>
    </submittedName>
</protein>
<comment type="caution">
    <text evidence="1">The sequence shown here is derived from an EMBL/GenBank/DDBJ whole genome shotgun (WGS) entry which is preliminary data.</text>
</comment>
<keyword evidence="2" id="KW-1185">Reference proteome</keyword>
<evidence type="ECO:0000313" key="1">
    <source>
        <dbReference type="EMBL" id="MCU9848972.1"/>
    </source>
</evidence>
<dbReference type="Proteomes" id="UP001209535">
    <property type="component" value="Unassembled WGS sequence"/>
</dbReference>
<evidence type="ECO:0000313" key="2">
    <source>
        <dbReference type="Proteomes" id="UP001209535"/>
    </source>
</evidence>